<keyword evidence="2" id="KW-0812">Transmembrane</keyword>
<organism evidence="3 4">
    <name type="scientific">Pycnococcus provasolii</name>
    <dbReference type="NCBI Taxonomy" id="41880"/>
    <lineage>
        <taxon>Eukaryota</taxon>
        <taxon>Viridiplantae</taxon>
        <taxon>Chlorophyta</taxon>
        <taxon>Pseudoscourfieldiophyceae</taxon>
        <taxon>Pseudoscourfieldiales</taxon>
        <taxon>Pycnococcaceae</taxon>
        <taxon>Pycnococcus</taxon>
    </lineage>
</organism>
<comment type="caution">
    <text evidence="3">The sequence shown here is derived from an EMBL/GenBank/DDBJ whole genome shotgun (WGS) entry which is preliminary data.</text>
</comment>
<evidence type="ECO:0000313" key="4">
    <source>
        <dbReference type="Proteomes" id="UP000660262"/>
    </source>
</evidence>
<keyword evidence="4" id="KW-1185">Reference proteome</keyword>
<evidence type="ECO:0000313" key="3">
    <source>
        <dbReference type="EMBL" id="GHP02538.1"/>
    </source>
</evidence>
<dbReference type="AlphaFoldDB" id="A0A830H7A4"/>
<gene>
    <name evidence="3" type="ORF">PPROV_000129400</name>
</gene>
<feature type="transmembrane region" description="Helical" evidence="2">
    <location>
        <begin position="93"/>
        <end position="111"/>
    </location>
</feature>
<sequence>MAASTPSSSEEEELAAGNQEVVDIHSGRRTSSLRQSSDADYAILVKAAVERLQFEQMALYTKFSWVLVSQSFLFSGAALMAPRTLQELHQFKALPALLPIIGIVVSLYVTMSCLPNMRAITFIANEFCDVYNPKTRKKPEFMPFVYAVPTLNNDKTMVISDDGESRVIQKKKSNQPNACTRWFAGRVLNVDVALLTDPRIGPMLTLSILFIVSWVILLMK</sequence>
<feature type="region of interest" description="Disordered" evidence="1">
    <location>
        <begin position="1"/>
        <end position="20"/>
    </location>
</feature>
<evidence type="ECO:0000256" key="1">
    <source>
        <dbReference type="SAM" id="MobiDB-lite"/>
    </source>
</evidence>
<accession>A0A830H7A4</accession>
<keyword evidence="2" id="KW-0472">Membrane</keyword>
<dbReference type="EMBL" id="BNJQ01000003">
    <property type="protein sequence ID" value="GHP02538.1"/>
    <property type="molecule type" value="Genomic_DNA"/>
</dbReference>
<feature type="transmembrane region" description="Helical" evidence="2">
    <location>
        <begin position="63"/>
        <end position="81"/>
    </location>
</feature>
<proteinExistence type="predicted"/>
<dbReference type="Proteomes" id="UP000660262">
    <property type="component" value="Unassembled WGS sequence"/>
</dbReference>
<protein>
    <submittedName>
        <fullName evidence="3">Uncharacterized protein</fullName>
    </submittedName>
</protein>
<feature type="transmembrane region" description="Helical" evidence="2">
    <location>
        <begin position="200"/>
        <end position="219"/>
    </location>
</feature>
<evidence type="ECO:0000256" key="2">
    <source>
        <dbReference type="SAM" id="Phobius"/>
    </source>
</evidence>
<keyword evidence="2" id="KW-1133">Transmembrane helix</keyword>
<reference evidence="3" key="1">
    <citation type="submission" date="2020-10" db="EMBL/GenBank/DDBJ databases">
        <title>Unveiling of a novel bifunctional photoreceptor, Dualchrome1, isolated from a cosmopolitan green alga.</title>
        <authorList>
            <person name="Suzuki S."/>
            <person name="Kawachi M."/>
        </authorList>
    </citation>
    <scope>NUCLEOTIDE SEQUENCE</scope>
    <source>
        <strain evidence="3">NIES 2893</strain>
    </source>
</reference>
<name>A0A830H7A4_9CHLO</name>